<name>A0A9P6IFD6_9PEZI</name>
<dbReference type="GeneID" id="62156364"/>
<comment type="caution">
    <text evidence="2">The sequence shown here is derived from an EMBL/GenBank/DDBJ whole genome shotgun (WGS) entry which is preliminary data.</text>
</comment>
<accession>A0A9P6IFD6</accession>
<dbReference type="OrthoDB" id="2820488at2759"/>
<proteinExistence type="predicted"/>
<gene>
    <name evidence="2" type="ORF">CkaCkLH20_00570</name>
</gene>
<evidence type="ECO:0000313" key="3">
    <source>
        <dbReference type="Proteomes" id="UP000781932"/>
    </source>
</evidence>
<reference evidence="2" key="1">
    <citation type="submission" date="2020-03" db="EMBL/GenBank/DDBJ databases">
        <authorList>
            <person name="He L."/>
        </authorList>
    </citation>
    <scope>NUCLEOTIDE SEQUENCE</scope>
    <source>
        <strain evidence="2">CkLH20</strain>
    </source>
</reference>
<dbReference type="AlphaFoldDB" id="A0A9P6IFD6"/>
<sequence length="163" mass="18398">MKSIFQAFSLGLLASATAAFPGSTAAAINTASYCPPREASLEEQRAIFEQAVQTIIFDQKYTEGVPRHYDEGYIQHDPFLLSGRQNVLDYLADFDPESVKFTVINKGLDYNRAFIFQRVDFAQAGVEPLTWVDLWRFNGTCIMEHWGVNMPKPADAINPLPMW</sequence>
<reference evidence="2" key="2">
    <citation type="submission" date="2020-11" db="EMBL/GenBank/DDBJ databases">
        <title>Whole genome sequencing of Colletotrichum sp.</title>
        <authorList>
            <person name="Li H."/>
        </authorList>
    </citation>
    <scope>NUCLEOTIDE SEQUENCE</scope>
    <source>
        <strain evidence="2">CkLH20</strain>
    </source>
</reference>
<evidence type="ECO:0000256" key="1">
    <source>
        <dbReference type="SAM" id="SignalP"/>
    </source>
</evidence>
<dbReference type="Gene3D" id="3.10.450.50">
    <property type="match status" value="1"/>
</dbReference>
<dbReference type="RefSeq" id="XP_038750885.1">
    <property type="nucleotide sequence ID" value="XM_038883290.1"/>
</dbReference>
<dbReference type="SUPFAM" id="SSF54427">
    <property type="entry name" value="NTF2-like"/>
    <property type="match status" value="1"/>
</dbReference>
<feature type="chain" id="PRO_5040208359" evidence="1">
    <location>
        <begin position="20"/>
        <end position="163"/>
    </location>
</feature>
<dbReference type="InterPro" id="IPR032710">
    <property type="entry name" value="NTF2-like_dom_sf"/>
</dbReference>
<protein>
    <submittedName>
        <fullName evidence="2">Integron cassette protein</fullName>
    </submittedName>
</protein>
<keyword evidence="1" id="KW-0732">Signal</keyword>
<feature type="signal peptide" evidence="1">
    <location>
        <begin position="1"/>
        <end position="19"/>
    </location>
</feature>
<evidence type="ECO:0000313" key="2">
    <source>
        <dbReference type="EMBL" id="KAF9881424.1"/>
    </source>
</evidence>
<dbReference type="EMBL" id="JAATWM020000002">
    <property type="protein sequence ID" value="KAF9881424.1"/>
    <property type="molecule type" value="Genomic_DNA"/>
</dbReference>
<keyword evidence="3" id="KW-1185">Reference proteome</keyword>
<organism evidence="2 3">
    <name type="scientific">Colletotrichum karsti</name>
    <dbReference type="NCBI Taxonomy" id="1095194"/>
    <lineage>
        <taxon>Eukaryota</taxon>
        <taxon>Fungi</taxon>
        <taxon>Dikarya</taxon>
        <taxon>Ascomycota</taxon>
        <taxon>Pezizomycotina</taxon>
        <taxon>Sordariomycetes</taxon>
        <taxon>Hypocreomycetidae</taxon>
        <taxon>Glomerellales</taxon>
        <taxon>Glomerellaceae</taxon>
        <taxon>Colletotrichum</taxon>
        <taxon>Colletotrichum boninense species complex</taxon>
    </lineage>
</organism>
<dbReference type="Proteomes" id="UP000781932">
    <property type="component" value="Unassembled WGS sequence"/>
</dbReference>